<feature type="compositionally biased region" description="Polar residues" evidence="5">
    <location>
        <begin position="1094"/>
        <end position="1117"/>
    </location>
</feature>
<organism evidence="7 8">
    <name type="scientific">Ampelomyces quisqualis</name>
    <name type="common">Powdery mildew agent</name>
    <dbReference type="NCBI Taxonomy" id="50730"/>
    <lineage>
        <taxon>Eukaryota</taxon>
        <taxon>Fungi</taxon>
        <taxon>Dikarya</taxon>
        <taxon>Ascomycota</taxon>
        <taxon>Pezizomycotina</taxon>
        <taxon>Dothideomycetes</taxon>
        <taxon>Pleosporomycetidae</taxon>
        <taxon>Pleosporales</taxon>
        <taxon>Pleosporineae</taxon>
        <taxon>Phaeosphaeriaceae</taxon>
        <taxon>Ampelomyces</taxon>
    </lineage>
</organism>
<evidence type="ECO:0000256" key="5">
    <source>
        <dbReference type="SAM" id="MobiDB-lite"/>
    </source>
</evidence>
<feature type="region of interest" description="Disordered" evidence="5">
    <location>
        <begin position="215"/>
        <end position="241"/>
    </location>
</feature>
<keyword evidence="4" id="KW-0653">Protein transport</keyword>
<gene>
    <name evidence="7" type="ORF">BDU57DRAFT_527253</name>
</gene>
<dbReference type="Proteomes" id="UP000800096">
    <property type="component" value="Unassembled WGS sequence"/>
</dbReference>
<feature type="domain" description="Sec39" evidence="6">
    <location>
        <begin position="251"/>
        <end position="1032"/>
    </location>
</feature>
<feature type="compositionally biased region" description="Low complexity" evidence="5">
    <location>
        <begin position="11"/>
        <end position="20"/>
    </location>
</feature>
<feature type="region of interest" description="Disordered" evidence="5">
    <location>
        <begin position="1"/>
        <end position="24"/>
    </location>
</feature>
<dbReference type="AlphaFoldDB" id="A0A6A5QTS3"/>
<dbReference type="PANTHER" id="PTHR40787:SF3">
    <property type="entry name" value="PROTEIN TRANSPORT PROTEIN SEC39"/>
    <property type="match status" value="1"/>
</dbReference>
<proteinExistence type="predicted"/>
<sequence length="1239" mass="135724">MSQTVSGSAVTKTDCNNTTKTTDETTAKKTTTPYFLFLLSPTIPLPCHIQIMARLRHPPPVHSTGNSSQRFAVVDLATRNIIRRFLGQRKGVFIALPAPSEKELDHIEALGGRLMTIPKQNQWPAKYFLYGGLAEEEKLREVLGVEEMAEMRDAVVCGGEIRMWGEREALVDAGRGDMVKGKMYVVASKEEEDKLREYQGEGYEVCRLTSKYASPPPHLTATHDAHASAHPRRRPMSPSPTLRALSGPHCVLLAVHHAAAANIAALRALTAQRAAELPLELVLRVLLTYLPEELEPPLYIDFLRELATGAPSAGDGPPPAVDTAGVEQLSTARATKRRRALELLPVVHPLYAAEAALDAFSHFLVHRAHRIDAQTGLLDRVPALVVPFLAHGEYLRTWFISTALPLLRLSYEYYPQRATGALLDFARLHGTPALDCQLGPARRDATHVARDLRAVVAPWLCGAPQRRRRRPSSDEPDDWACLFRWLLHASTDSLPVVATAICEWDGPADMDLGGYEQGRDYVGDHHQPRLEMLYAQTALACLCLIDQSDTPALDTAHALLARVCHFLDCEPPPALAVGIASLPSYDLDDAVLPAAAAAAASLLQEHRLLEPDNPMTTPGRRSIHIMTLILFSACALSSMQHPVSVRHVAKMFLQDDRHEQLSLLHTVLHGLSSSRKDSAQWTNTRLKLLWLWNWGTDIHDADRNAQGILGALQGSTVETEILKALVESCHYPLVLQTYIKPAAGLQPLPIHDVEHVILTCIMHHYDNASNGNRTRGGMKRAAEIFAAFAPHFPQSSRFQRIQALLSATHAMSFYSLILHHGVPFQPVDIRASSNPLALIQKLLSQNLASYTKLDDLISIGQNLVMSMPSTIMNDDHPQLDASIVERNKASAERRVVGMAIDAALEEDDFETAYSYVVNRLSPAAPSPTPSLSSQRFSFGSVETDEQEDDAEDVAWRAALRAGRFNASKTQSSSWSQSAPRPDLRRLEQRMELLSQALLLAPPNRLEEVLTVWQQCEAEMTALLAEETEAEERFNDAADKKLPGTFINETITVQPRREVGRGAVEEAPMGLFDVARGAAAAFSKSAFPLRGSAQAASETAQTGGNTSSRASIDLSDSGSMGGNDDRLRKRDMVASAATGALASGTGALASGLGWMLGKYISQSTKMDSGSNNGQERNQYTSKSASEALRTMSCSSDIPVVHQLTRMTKFHLTTALIYLDKLALSSTLSLAKQLLKSIHQC</sequence>
<keyword evidence="3" id="KW-0256">Endoplasmic reticulum</keyword>
<evidence type="ECO:0000256" key="2">
    <source>
        <dbReference type="ARBA" id="ARBA00022448"/>
    </source>
</evidence>
<name>A0A6A5QTS3_AMPQU</name>
<dbReference type="InterPro" id="IPR013244">
    <property type="entry name" value="Sec39_domain"/>
</dbReference>
<dbReference type="GO" id="GO:0015031">
    <property type="term" value="P:protein transport"/>
    <property type="evidence" value="ECO:0007669"/>
    <property type="project" value="UniProtKB-KW"/>
</dbReference>
<dbReference type="Pfam" id="PF08314">
    <property type="entry name" value="Sec39"/>
    <property type="match status" value="1"/>
</dbReference>
<evidence type="ECO:0000313" key="7">
    <source>
        <dbReference type="EMBL" id="KAF1919181.1"/>
    </source>
</evidence>
<keyword evidence="2" id="KW-0813">Transport</keyword>
<comment type="subcellular location">
    <subcellularLocation>
        <location evidence="1">Endoplasmic reticulum</location>
    </subcellularLocation>
</comment>
<evidence type="ECO:0000259" key="6">
    <source>
        <dbReference type="Pfam" id="PF08314"/>
    </source>
</evidence>
<dbReference type="GO" id="GO:0005783">
    <property type="term" value="C:endoplasmic reticulum"/>
    <property type="evidence" value="ECO:0007669"/>
    <property type="project" value="UniProtKB-SubCell"/>
</dbReference>
<dbReference type="EMBL" id="ML979133">
    <property type="protein sequence ID" value="KAF1919181.1"/>
    <property type="molecule type" value="Genomic_DNA"/>
</dbReference>
<evidence type="ECO:0000313" key="8">
    <source>
        <dbReference type="Proteomes" id="UP000800096"/>
    </source>
</evidence>
<keyword evidence="8" id="KW-1185">Reference proteome</keyword>
<dbReference type="GO" id="GO:0006890">
    <property type="term" value="P:retrograde vesicle-mediated transport, Golgi to endoplasmic reticulum"/>
    <property type="evidence" value="ECO:0007669"/>
    <property type="project" value="InterPro"/>
</dbReference>
<dbReference type="Gene3D" id="3.10.490.10">
    <property type="entry name" value="Gamma-glutamyl cyclotransferase-like"/>
    <property type="match status" value="1"/>
</dbReference>
<evidence type="ECO:0000256" key="3">
    <source>
        <dbReference type="ARBA" id="ARBA00022824"/>
    </source>
</evidence>
<protein>
    <submittedName>
        <fullName evidence="7">Secretory pathway protein Sec39-domain-containing protein</fullName>
    </submittedName>
</protein>
<dbReference type="PANTHER" id="PTHR40787">
    <property type="entry name" value="SECRETED PROTEIN"/>
    <property type="match status" value="1"/>
</dbReference>
<dbReference type="OrthoDB" id="3434013at2759"/>
<accession>A0A6A5QTS3</accession>
<feature type="region of interest" description="Disordered" evidence="5">
    <location>
        <begin position="1094"/>
        <end position="1125"/>
    </location>
</feature>
<evidence type="ECO:0000256" key="4">
    <source>
        <dbReference type="ARBA" id="ARBA00022927"/>
    </source>
</evidence>
<reference evidence="7" key="1">
    <citation type="journal article" date="2020" name="Stud. Mycol.">
        <title>101 Dothideomycetes genomes: a test case for predicting lifestyles and emergence of pathogens.</title>
        <authorList>
            <person name="Haridas S."/>
            <person name="Albert R."/>
            <person name="Binder M."/>
            <person name="Bloem J."/>
            <person name="Labutti K."/>
            <person name="Salamov A."/>
            <person name="Andreopoulos B."/>
            <person name="Baker S."/>
            <person name="Barry K."/>
            <person name="Bills G."/>
            <person name="Bluhm B."/>
            <person name="Cannon C."/>
            <person name="Castanera R."/>
            <person name="Culley D."/>
            <person name="Daum C."/>
            <person name="Ezra D."/>
            <person name="Gonzalez J."/>
            <person name="Henrissat B."/>
            <person name="Kuo A."/>
            <person name="Liang C."/>
            <person name="Lipzen A."/>
            <person name="Lutzoni F."/>
            <person name="Magnuson J."/>
            <person name="Mondo S."/>
            <person name="Nolan M."/>
            <person name="Ohm R."/>
            <person name="Pangilinan J."/>
            <person name="Park H.-J."/>
            <person name="Ramirez L."/>
            <person name="Alfaro M."/>
            <person name="Sun H."/>
            <person name="Tritt A."/>
            <person name="Yoshinaga Y."/>
            <person name="Zwiers L.-H."/>
            <person name="Turgeon B."/>
            <person name="Goodwin S."/>
            <person name="Spatafora J."/>
            <person name="Crous P."/>
            <person name="Grigoriev I."/>
        </authorList>
    </citation>
    <scope>NUCLEOTIDE SEQUENCE</scope>
    <source>
        <strain evidence="7">HMLAC05119</strain>
    </source>
</reference>
<evidence type="ECO:0000256" key="1">
    <source>
        <dbReference type="ARBA" id="ARBA00004240"/>
    </source>
</evidence>
<feature type="compositionally biased region" description="Polar residues" evidence="5">
    <location>
        <begin position="1"/>
        <end position="10"/>
    </location>
</feature>